<feature type="chain" id="PRO_5045958391" evidence="1">
    <location>
        <begin position="25"/>
        <end position="118"/>
    </location>
</feature>
<feature type="signal peptide" evidence="1">
    <location>
        <begin position="1"/>
        <end position="24"/>
    </location>
</feature>
<proteinExistence type="predicted"/>
<reference evidence="2 3" key="1">
    <citation type="journal article" date="2023" name="J. Phycol.">
        <title>Chrysosporum ovalisporum is synonymous with the true-branching cyanobacterium Umezakia natans (Nostocales/Aphanizomenonaceae).</title>
        <authorList>
            <person name="McGregor G.B."/>
            <person name="Sendall B.C."/>
            <person name="Niiyama Y."/>
            <person name="Tuji A."/>
            <person name="Willis A."/>
        </authorList>
    </citation>
    <scope>NUCLEOTIDE SEQUENCE [LARGE SCALE GENOMIC DNA]</scope>
    <source>
        <strain evidence="2 3">CS-531</strain>
    </source>
</reference>
<keyword evidence="3" id="KW-1185">Reference proteome</keyword>
<keyword evidence="1" id="KW-0732">Signal</keyword>
<evidence type="ECO:0000313" key="3">
    <source>
        <dbReference type="Proteomes" id="UP001159386"/>
    </source>
</evidence>
<name>A0ABT6KIF1_9CYAN</name>
<sequence>MSAILSTSRIFGLVLIGLMITACPNGTSSNTSNGGGGNNNGGGGGNNTLTVSVPSLGASETVTKNTTLGEINSARANLEAQCRARYPISRNTQQNQQQLDCFREVETAYNQAINFINR</sequence>
<dbReference type="EMBL" id="JANQDF010000154">
    <property type="protein sequence ID" value="MDH6107151.1"/>
    <property type="molecule type" value="Genomic_DNA"/>
</dbReference>
<evidence type="ECO:0000256" key="1">
    <source>
        <dbReference type="SAM" id="SignalP"/>
    </source>
</evidence>
<evidence type="ECO:0000313" key="2">
    <source>
        <dbReference type="EMBL" id="MDH6107151.1"/>
    </source>
</evidence>
<accession>A0ABT6KIF1</accession>
<dbReference type="Proteomes" id="UP001159386">
    <property type="component" value="Unassembled WGS sequence"/>
</dbReference>
<protein>
    <submittedName>
        <fullName evidence="2">Uncharacterized protein</fullName>
    </submittedName>
</protein>
<gene>
    <name evidence="2" type="ORF">NWP22_14990</name>
</gene>
<organism evidence="2 3">
    <name type="scientific">Anabaenopsis tanganyikae CS-531</name>
    <dbReference type="NCBI Taxonomy" id="2785304"/>
    <lineage>
        <taxon>Bacteria</taxon>
        <taxon>Bacillati</taxon>
        <taxon>Cyanobacteriota</taxon>
        <taxon>Cyanophyceae</taxon>
        <taxon>Nostocales</taxon>
        <taxon>Nodulariaceae</taxon>
        <taxon>Anabaenopsis</taxon>
        <taxon>Anabaenopsis tanganyikae</taxon>
    </lineage>
</organism>
<dbReference type="RefSeq" id="WP_280802049.1">
    <property type="nucleotide sequence ID" value="NZ_JANQDF010000154.1"/>
</dbReference>
<comment type="caution">
    <text evidence="2">The sequence shown here is derived from an EMBL/GenBank/DDBJ whole genome shotgun (WGS) entry which is preliminary data.</text>
</comment>